<dbReference type="AlphaFoldDB" id="A0A4Q0VVG8"/>
<dbReference type="RefSeq" id="WP_129077392.1">
    <property type="nucleotide sequence ID" value="NZ_QOUX01000023.1"/>
</dbReference>
<protein>
    <submittedName>
        <fullName evidence="3">Class A beta-lactamase-related serine hydrolase</fullName>
    </submittedName>
</protein>
<dbReference type="SUPFAM" id="SSF56601">
    <property type="entry name" value="beta-lactamase/transpeptidase-like"/>
    <property type="match status" value="1"/>
</dbReference>
<dbReference type="InterPro" id="IPR012338">
    <property type="entry name" value="Beta-lactam/transpept-like"/>
</dbReference>
<keyword evidence="1 3" id="KW-0378">Hydrolase</keyword>
<proteinExistence type="predicted"/>
<dbReference type="EMBL" id="QOUX01000023">
    <property type="protein sequence ID" value="RXJ02546.1"/>
    <property type="molecule type" value="Genomic_DNA"/>
</dbReference>
<evidence type="ECO:0000313" key="3">
    <source>
        <dbReference type="EMBL" id="RXJ02546.1"/>
    </source>
</evidence>
<dbReference type="InterPro" id="IPR050789">
    <property type="entry name" value="Diverse_Enzym_Activities"/>
</dbReference>
<dbReference type="PANTHER" id="PTHR43283">
    <property type="entry name" value="BETA-LACTAMASE-RELATED"/>
    <property type="match status" value="1"/>
</dbReference>
<sequence length="354" mass="40091">MKAIDLLISTAIEEGEFPGAVGYVEHKGKIIYHEAFGYASAYPQKRSMQKDMIFDVASITKIFTSTIILRLIAEKKLSLETKVSTFFPSLESVSTNCITVYHLLTHTSGFPAWYPFYTVPEAEDFLAPILKVKSFPDPGEKIEYSDLNFILLGKIIEFIEEAQLNEVVKEKLVVPLQLNTTCYLPDASLKDRIVPTEVGNQFEKELVKVRNLHYHGWREELIWGEVHDGNSHYAFRGVSGHAGIFSTVIDVAKLAKSYLISLKHEDTFLSYELAKNSIQRHVMGENEGRGLGWVVDFNGINGFGHTGFTGTSLWVVPEKELIMVLFTNRVHQPNPVNINLTRRRFYESVLKVIS</sequence>
<gene>
    <name evidence="3" type="ORF">DS745_06130</name>
</gene>
<reference evidence="3 4" key="1">
    <citation type="journal article" date="2019" name="Int. J. Syst. Evol. Microbiol.">
        <title>Anaerobacillus alkaliphilus sp. nov., a novel alkaliphilic and moderately halophilic bacterium.</title>
        <authorList>
            <person name="Borsodi A.K."/>
            <person name="Aszalos J.M."/>
            <person name="Bihari P."/>
            <person name="Nagy I."/>
            <person name="Schumann P."/>
            <person name="Sproer C."/>
            <person name="Kovacs A.L."/>
            <person name="Boka K."/>
            <person name="Dobosy P."/>
            <person name="Ovari M."/>
            <person name="Szili-Kovacs T."/>
            <person name="Toth E."/>
        </authorList>
    </citation>
    <scope>NUCLEOTIDE SEQUENCE [LARGE SCALE GENOMIC DNA]</scope>
    <source>
        <strain evidence="3 4">B16-10</strain>
    </source>
</reference>
<dbReference type="OrthoDB" id="9770183at2"/>
<evidence type="ECO:0000256" key="1">
    <source>
        <dbReference type="ARBA" id="ARBA00022801"/>
    </source>
</evidence>
<name>A0A4Q0VVG8_9BACI</name>
<keyword evidence="4" id="KW-1185">Reference proteome</keyword>
<evidence type="ECO:0000313" key="4">
    <source>
        <dbReference type="Proteomes" id="UP000290649"/>
    </source>
</evidence>
<organism evidence="3 4">
    <name type="scientific">Anaerobacillus alkaliphilus</name>
    <dbReference type="NCBI Taxonomy" id="1548597"/>
    <lineage>
        <taxon>Bacteria</taxon>
        <taxon>Bacillati</taxon>
        <taxon>Bacillota</taxon>
        <taxon>Bacilli</taxon>
        <taxon>Bacillales</taxon>
        <taxon>Bacillaceae</taxon>
        <taxon>Anaerobacillus</taxon>
    </lineage>
</organism>
<dbReference type="Pfam" id="PF00144">
    <property type="entry name" value="Beta-lactamase"/>
    <property type="match status" value="1"/>
</dbReference>
<dbReference type="GO" id="GO:0016787">
    <property type="term" value="F:hydrolase activity"/>
    <property type="evidence" value="ECO:0007669"/>
    <property type="project" value="UniProtKB-KW"/>
</dbReference>
<dbReference type="Gene3D" id="3.40.710.10">
    <property type="entry name" value="DD-peptidase/beta-lactamase superfamily"/>
    <property type="match status" value="1"/>
</dbReference>
<dbReference type="PANTHER" id="PTHR43283:SF11">
    <property type="entry name" value="BETA-LACTAMASE-RELATED DOMAIN-CONTAINING PROTEIN"/>
    <property type="match status" value="1"/>
</dbReference>
<evidence type="ECO:0000259" key="2">
    <source>
        <dbReference type="Pfam" id="PF00144"/>
    </source>
</evidence>
<accession>A0A4Q0VVG8</accession>
<dbReference type="InterPro" id="IPR001466">
    <property type="entry name" value="Beta-lactam-related"/>
</dbReference>
<feature type="domain" description="Beta-lactamase-related" evidence="2">
    <location>
        <begin position="7"/>
        <end position="337"/>
    </location>
</feature>
<dbReference type="Proteomes" id="UP000290649">
    <property type="component" value="Unassembled WGS sequence"/>
</dbReference>
<comment type="caution">
    <text evidence="3">The sequence shown here is derived from an EMBL/GenBank/DDBJ whole genome shotgun (WGS) entry which is preliminary data.</text>
</comment>